<evidence type="ECO:0000256" key="8">
    <source>
        <dbReference type="SAM" id="MobiDB-lite"/>
    </source>
</evidence>
<feature type="domain" description="RRM" evidence="9">
    <location>
        <begin position="499"/>
        <end position="567"/>
    </location>
</feature>
<dbReference type="SUPFAM" id="SSF54928">
    <property type="entry name" value="RNA-binding domain, RBD"/>
    <property type="match status" value="1"/>
</dbReference>
<keyword evidence="4 7" id="KW-0694">RNA-binding</keyword>
<dbReference type="EMBL" id="KV749920">
    <property type="protein sequence ID" value="OCL07172.1"/>
    <property type="molecule type" value="Genomic_DNA"/>
</dbReference>
<keyword evidence="6" id="KW-0539">Nucleus</keyword>
<dbReference type="GO" id="GO:0071006">
    <property type="term" value="C:U2-type catalytic step 1 spliceosome"/>
    <property type="evidence" value="ECO:0007669"/>
    <property type="project" value="TreeGrafter"/>
</dbReference>
<dbReference type="InterPro" id="IPR039171">
    <property type="entry name" value="Cwc2/Slt11"/>
</dbReference>
<dbReference type="AlphaFoldDB" id="A0A8E2JRX7"/>
<keyword evidence="3" id="KW-0507">mRNA processing</keyword>
<name>A0A8E2JRX7_9PEZI</name>
<dbReference type="GO" id="GO:0008380">
    <property type="term" value="P:RNA splicing"/>
    <property type="evidence" value="ECO:0007669"/>
    <property type="project" value="UniProtKB-KW"/>
</dbReference>
<feature type="compositionally biased region" description="Gly residues" evidence="8">
    <location>
        <begin position="647"/>
        <end position="656"/>
    </location>
</feature>
<dbReference type="InterPro" id="IPR035979">
    <property type="entry name" value="RBD_domain_sf"/>
</dbReference>
<dbReference type="Gene3D" id="3.30.70.330">
    <property type="match status" value="1"/>
</dbReference>
<dbReference type="Pfam" id="PF21380">
    <property type="entry name" value="Nrd1-Seb1_dom2"/>
    <property type="match status" value="1"/>
</dbReference>
<keyword evidence="2" id="KW-0597">Phosphoprotein</keyword>
<feature type="compositionally biased region" description="Polar residues" evidence="8">
    <location>
        <begin position="172"/>
        <end position="182"/>
    </location>
</feature>
<feature type="region of interest" description="Disordered" evidence="8">
    <location>
        <begin position="149"/>
        <end position="193"/>
    </location>
</feature>
<feature type="compositionally biased region" description="Low complexity" evidence="8">
    <location>
        <begin position="343"/>
        <end position="353"/>
    </location>
</feature>
<feature type="compositionally biased region" description="Basic and acidic residues" evidence="8">
    <location>
        <begin position="439"/>
        <end position="457"/>
    </location>
</feature>
<dbReference type="SMART" id="SM00360">
    <property type="entry name" value="RRM"/>
    <property type="match status" value="1"/>
</dbReference>
<dbReference type="Pfam" id="PF04818">
    <property type="entry name" value="CID"/>
    <property type="match status" value="1"/>
</dbReference>
<dbReference type="GO" id="GO:0006369">
    <property type="term" value="P:termination of RNA polymerase II transcription"/>
    <property type="evidence" value="ECO:0007669"/>
    <property type="project" value="UniProtKB-ARBA"/>
</dbReference>
<feature type="compositionally biased region" description="Low complexity" evidence="8">
    <location>
        <begin position="404"/>
        <end position="413"/>
    </location>
</feature>
<dbReference type="PROSITE" id="PS50102">
    <property type="entry name" value="RRM"/>
    <property type="match status" value="1"/>
</dbReference>
<dbReference type="CDD" id="cd16984">
    <property type="entry name" value="CID_Nrd1_like"/>
    <property type="match status" value="1"/>
</dbReference>
<dbReference type="GO" id="GO:0031124">
    <property type="term" value="P:mRNA 3'-end processing"/>
    <property type="evidence" value="ECO:0007669"/>
    <property type="project" value="UniProtKB-ARBA"/>
</dbReference>
<evidence type="ECO:0000256" key="6">
    <source>
        <dbReference type="ARBA" id="ARBA00023242"/>
    </source>
</evidence>
<gene>
    <name evidence="11" type="ORF">AOQ84DRAFT_63259</name>
</gene>
<dbReference type="OrthoDB" id="79367at2759"/>
<evidence type="ECO:0000256" key="7">
    <source>
        <dbReference type="PROSITE-ProRule" id="PRU00176"/>
    </source>
</evidence>
<dbReference type="GO" id="GO:0071007">
    <property type="term" value="C:U2-type catalytic step 2 spliceosome"/>
    <property type="evidence" value="ECO:0007669"/>
    <property type="project" value="TreeGrafter"/>
</dbReference>
<dbReference type="FunFam" id="3.30.70.330:FF:000397">
    <property type="entry name" value="RNA binding protein Nrd1"/>
    <property type="match status" value="1"/>
</dbReference>
<feature type="compositionally biased region" description="Basic and acidic residues" evidence="8">
    <location>
        <begin position="666"/>
        <end position="675"/>
    </location>
</feature>
<feature type="compositionally biased region" description="Polar residues" evidence="8">
    <location>
        <begin position="151"/>
        <end position="162"/>
    </location>
</feature>
<dbReference type="GO" id="GO:0036002">
    <property type="term" value="F:pre-mRNA binding"/>
    <property type="evidence" value="ECO:0007669"/>
    <property type="project" value="TreeGrafter"/>
</dbReference>
<accession>A0A8E2JRX7</accession>
<dbReference type="Gene3D" id="1.25.40.90">
    <property type="match status" value="1"/>
</dbReference>
<dbReference type="InterPro" id="IPR048892">
    <property type="entry name" value="Nrd1_Seb1_dom2"/>
</dbReference>
<evidence type="ECO:0000256" key="3">
    <source>
        <dbReference type="ARBA" id="ARBA00022728"/>
    </source>
</evidence>
<dbReference type="InterPro" id="IPR008942">
    <property type="entry name" value="ENTH_VHS"/>
</dbReference>
<evidence type="ECO:0000259" key="10">
    <source>
        <dbReference type="PROSITE" id="PS51391"/>
    </source>
</evidence>
<dbReference type="GO" id="GO:0000974">
    <property type="term" value="C:Prp19 complex"/>
    <property type="evidence" value="ECO:0007669"/>
    <property type="project" value="TreeGrafter"/>
</dbReference>
<protein>
    <submittedName>
        <fullName evidence="11">Uncharacterized protein</fullName>
    </submittedName>
</protein>
<keyword evidence="12" id="KW-1185">Reference proteome</keyword>
<sequence>MSAMEELETLLQSLQALKPPGVTKTKIESITALCIQNIQAESIILQKIFTQFKKNPATHKLGVLYVVDSVTRQWVEKARQAGQVPSGSAAADGTFASGVQKMTELLPVMMNELIQTAPENQKEKVSKLIDIWERGQTFPLQQLASFKQKLSAPQTNTQSFTPPGSPPGNIVASFSSAPQVQGQPKPAAAPAVSASPDAGSILAALANMGKQNASNVAPSAYSAQDNSRLPIVANPSYQYPQNVAPAPPQVASMPTYAAPVNAPSYGANGHVTAPAPQYAPNAIPLNTPAAQPASAQPGANEMLIRLLQAMAQGLVPVDQASQIMAALGLAQPGAVPLIPPPAQTQVQVSSTSQIAPQNGRQLDSYQANQPRGQRPGGENGNNDYQNERYRERSRSPDYKRRRVTPPNRRTSPPNRRDSPTYGVYDPTAAVEGSNGNRSTDNERTRGRGRGRRNEYRQRSVPPAQRRQPSPPVNGTPNMQPKHIEFDSSLPRGSIRVLSRTLFVGGASATEAELRNIFSRYGKVQSCIVNHEKRHAFVKMVNRHDALAAKEGMEKSQDPDISAKARQTRWGVGFGPRDCSDYNTGISVIPIDRLTDADRKWVLTAEYGGTGGKAIEGGMVIEEPDIEIGAGVSSKAISRRIAPDAGGRRGGNHGPRGGFDPSAPRYRKADRPEPRHVSPRPEAAIGVPPPVPGFGFQFSGMPGF</sequence>
<dbReference type="Proteomes" id="UP000250140">
    <property type="component" value="Unassembled WGS sequence"/>
</dbReference>
<dbReference type="SMART" id="SM00582">
    <property type="entry name" value="RPR"/>
    <property type="match status" value="1"/>
</dbReference>
<evidence type="ECO:0000256" key="5">
    <source>
        <dbReference type="ARBA" id="ARBA00023187"/>
    </source>
</evidence>
<dbReference type="SUPFAM" id="SSF48464">
    <property type="entry name" value="ENTH/VHS domain"/>
    <property type="match status" value="1"/>
</dbReference>
<dbReference type="PANTHER" id="PTHR14089:SF2">
    <property type="entry name" value="PRE-MRNA-SPLICING FACTOR CWC2"/>
    <property type="match status" value="1"/>
</dbReference>
<evidence type="ECO:0000313" key="12">
    <source>
        <dbReference type="Proteomes" id="UP000250140"/>
    </source>
</evidence>
<dbReference type="Pfam" id="PF00076">
    <property type="entry name" value="RRM_1"/>
    <property type="match status" value="1"/>
</dbReference>
<feature type="domain" description="CID" evidence="10">
    <location>
        <begin position="1"/>
        <end position="154"/>
    </location>
</feature>
<evidence type="ECO:0000259" key="9">
    <source>
        <dbReference type="PROSITE" id="PS50102"/>
    </source>
</evidence>
<proteinExistence type="predicted"/>
<dbReference type="GO" id="GO:0017070">
    <property type="term" value="F:U6 snRNA binding"/>
    <property type="evidence" value="ECO:0007669"/>
    <property type="project" value="TreeGrafter"/>
</dbReference>
<feature type="region of interest" description="Disordered" evidence="8">
    <location>
        <begin position="641"/>
        <end position="703"/>
    </location>
</feature>
<organism evidence="11 12">
    <name type="scientific">Glonium stellatum</name>
    <dbReference type="NCBI Taxonomy" id="574774"/>
    <lineage>
        <taxon>Eukaryota</taxon>
        <taxon>Fungi</taxon>
        <taxon>Dikarya</taxon>
        <taxon>Ascomycota</taxon>
        <taxon>Pezizomycotina</taxon>
        <taxon>Dothideomycetes</taxon>
        <taxon>Pleosporomycetidae</taxon>
        <taxon>Gloniales</taxon>
        <taxon>Gloniaceae</taxon>
        <taxon>Glonium</taxon>
    </lineage>
</organism>
<evidence type="ECO:0000256" key="2">
    <source>
        <dbReference type="ARBA" id="ARBA00022553"/>
    </source>
</evidence>
<keyword evidence="3" id="KW-0747">Spliceosome</keyword>
<dbReference type="InterPro" id="IPR012677">
    <property type="entry name" value="Nucleotide-bd_a/b_plait_sf"/>
</dbReference>
<dbReference type="GO" id="GO:0031126">
    <property type="term" value="P:sno(s)RNA 3'-end processing"/>
    <property type="evidence" value="ECO:0007669"/>
    <property type="project" value="UniProtKB-ARBA"/>
</dbReference>
<evidence type="ECO:0000256" key="1">
    <source>
        <dbReference type="ARBA" id="ARBA00004123"/>
    </source>
</evidence>
<comment type="subcellular location">
    <subcellularLocation>
        <location evidence="1">Nucleus</location>
    </subcellularLocation>
</comment>
<dbReference type="InterPro" id="IPR006569">
    <property type="entry name" value="CID_dom"/>
</dbReference>
<dbReference type="PANTHER" id="PTHR14089">
    <property type="entry name" value="PRE-MRNA-SPLICING FACTOR RBM22"/>
    <property type="match status" value="1"/>
</dbReference>
<evidence type="ECO:0000313" key="11">
    <source>
        <dbReference type="EMBL" id="OCL07172.1"/>
    </source>
</evidence>
<keyword evidence="5" id="KW-0508">mRNA splicing</keyword>
<dbReference type="PROSITE" id="PS51391">
    <property type="entry name" value="CID"/>
    <property type="match status" value="1"/>
</dbReference>
<feature type="compositionally biased region" description="Basic and acidic residues" evidence="8">
    <location>
        <begin position="385"/>
        <end position="398"/>
    </location>
</feature>
<feature type="compositionally biased region" description="Polar residues" evidence="8">
    <location>
        <begin position="354"/>
        <end position="371"/>
    </location>
</feature>
<dbReference type="InterPro" id="IPR000504">
    <property type="entry name" value="RRM_dom"/>
</dbReference>
<reference evidence="11 12" key="1">
    <citation type="journal article" date="2016" name="Nat. Commun.">
        <title>Ectomycorrhizal ecology is imprinted in the genome of the dominant symbiotic fungus Cenococcum geophilum.</title>
        <authorList>
            <consortium name="DOE Joint Genome Institute"/>
            <person name="Peter M."/>
            <person name="Kohler A."/>
            <person name="Ohm R.A."/>
            <person name="Kuo A."/>
            <person name="Krutzmann J."/>
            <person name="Morin E."/>
            <person name="Arend M."/>
            <person name="Barry K.W."/>
            <person name="Binder M."/>
            <person name="Choi C."/>
            <person name="Clum A."/>
            <person name="Copeland A."/>
            <person name="Grisel N."/>
            <person name="Haridas S."/>
            <person name="Kipfer T."/>
            <person name="LaButti K."/>
            <person name="Lindquist E."/>
            <person name="Lipzen A."/>
            <person name="Maire R."/>
            <person name="Meier B."/>
            <person name="Mihaltcheva S."/>
            <person name="Molinier V."/>
            <person name="Murat C."/>
            <person name="Poggeler S."/>
            <person name="Quandt C.A."/>
            <person name="Sperisen C."/>
            <person name="Tritt A."/>
            <person name="Tisserant E."/>
            <person name="Crous P.W."/>
            <person name="Henrissat B."/>
            <person name="Nehls U."/>
            <person name="Egli S."/>
            <person name="Spatafora J.W."/>
            <person name="Grigoriev I.V."/>
            <person name="Martin F.M."/>
        </authorList>
    </citation>
    <scope>NUCLEOTIDE SEQUENCE [LARGE SCALE GENOMIC DNA]</scope>
    <source>
        <strain evidence="11 12">CBS 207.34</strain>
    </source>
</reference>
<dbReference type="GO" id="GO:0010629">
    <property type="term" value="P:negative regulation of gene expression"/>
    <property type="evidence" value="ECO:0007669"/>
    <property type="project" value="UniProtKB-ARBA"/>
</dbReference>
<dbReference type="FunFam" id="1.25.40.90:FF:000026">
    <property type="entry name" value="RNA binding protein Nrd1"/>
    <property type="match status" value="1"/>
</dbReference>
<feature type="region of interest" description="Disordered" evidence="8">
    <location>
        <begin position="341"/>
        <end position="487"/>
    </location>
</feature>
<evidence type="ECO:0000256" key="4">
    <source>
        <dbReference type="ARBA" id="ARBA00022884"/>
    </source>
</evidence>